<feature type="compositionally biased region" description="Basic and acidic residues" evidence="1">
    <location>
        <begin position="766"/>
        <end position="809"/>
    </location>
</feature>
<feature type="chain" id="PRO_5047501307" evidence="2">
    <location>
        <begin position="39"/>
        <end position="864"/>
    </location>
</feature>
<dbReference type="PANTHER" id="PTHR12143:SF39">
    <property type="entry name" value="SECRETED PROTEIN"/>
    <property type="match status" value="1"/>
</dbReference>
<keyword evidence="2" id="KW-0732">Signal</keyword>
<dbReference type="Proteomes" id="UP001596298">
    <property type="component" value="Unassembled WGS sequence"/>
</dbReference>
<keyword evidence="5" id="KW-0378">Hydrolase</keyword>
<protein>
    <submittedName>
        <fullName evidence="5">GH92 family glycosyl hydrolase</fullName>
    </submittedName>
</protein>
<feature type="compositionally biased region" description="Basic and acidic residues" evidence="1">
    <location>
        <begin position="684"/>
        <end position="695"/>
    </location>
</feature>
<evidence type="ECO:0000256" key="2">
    <source>
        <dbReference type="SAM" id="SignalP"/>
    </source>
</evidence>
<evidence type="ECO:0000256" key="1">
    <source>
        <dbReference type="SAM" id="MobiDB-lite"/>
    </source>
</evidence>
<dbReference type="Gene3D" id="1.20.1610.10">
    <property type="entry name" value="alpha-1,2-mannosidases domains"/>
    <property type="match status" value="1"/>
</dbReference>
<sequence>MKIPSLRSRRLARSAGAAIGSAALASAAALIIVPTADAAPTLVSDPASLVNTIVGTSGAVDTFPGPAVPFGMTQWSPDTSPDRPAGGGYEYNDTSLRGFSLTHISGPGCGASGDIPILPVVGDVGTDPGGLTTPYTHDGEKATAGFYQVTTGSGSNAVTTALTSTQRAAIGKFTFPQSTASNLVVKLNGGASQVDGTSATVVGASELVGSVTSGHFCGQSSSLEHDYTLHFDLKFNQPFTANSYGTAAGGGPAGEVLTFDTTAGAPVLAKVGISYTNAANATGNLTTEIPAWDFDGVHNGASAAWNKLLGKIEIGGGTHTQQAQFYTALYHSLLHPNVFSDDNGQYMGYDDKVHQVAAGHDQYANYSGWDIYRSQVQLSAMVAPEQTSDSITSMLNDYDQTGMMPKWALNNGESYVMVGDPADPIIADAYAFGARDFDVQHALTAMVDEATQPNNNRPGQHTRDVYGYLPYDASYACCNFYGPVSTQLEYDSADYSIASLARSIGNTSTYTKFATKAQDWQNTFNSGTGYVQAKLANGQWVPGFTLHGHRHGRGHLRAVHPDGAVQHQDAGDGEGRQRGIREVPRQPVHLDRPPERHQRRPVERAEHRDPLGVRLHRPTVEDPEGRAGRTAAAVLRCARRSVRQRRPRRHELLVCLVEPRYVPGDPGHRHPGAGQSGLPTHGGAPRERQDHDDHGTQCGAERAIRARPEAERRHVEQAVDDIQHLRTGHDTRIRSRHHAEHVLGLGGEERSAVGWHGPDTGLRVGHPGERHPAARQYNDRQRDRDECQRLDADGRLVRSPDERPLREPDPGLGQGQGGRHRDGSGEDHRLGECRGSLLGRPRLLARRRRCTSVVIDRRLGRQAG</sequence>
<feature type="signal peptide" evidence="2">
    <location>
        <begin position="1"/>
        <end position="38"/>
    </location>
</feature>
<feature type="region of interest" description="Disordered" evidence="1">
    <location>
        <begin position="665"/>
        <end position="698"/>
    </location>
</feature>
<feature type="compositionally biased region" description="Basic and acidic residues" evidence="1">
    <location>
        <begin position="819"/>
        <end position="832"/>
    </location>
</feature>
<dbReference type="InterPro" id="IPR008928">
    <property type="entry name" value="6-hairpin_glycosidase_sf"/>
</dbReference>
<dbReference type="Pfam" id="PF07971">
    <property type="entry name" value="Glyco_hydro_92"/>
    <property type="match status" value="1"/>
</dbReference>
<organism evidence="5 6">
    <name type="scientific">Flexivirga alba</name>
    <dbReference type="NCBI Taxonomy" id="702742"/>
    <lineage>
        <taxon>Bacteria</taxon>
        <taxon>Bacillati</taxon>
        <taxon>Actinomycetota</taxon>
        <taxon>Actinomycetes</taxon>
        <taxon>Micrococcales</taxon>
        <taxon>Dermacoccaceae</taxon>
        <taxon>Flexivirga</taxon>
    </lineage>
</organism>
<dbReference type="InterPro" id="IPR050883">
    <property type="entry name" value="PNGase"/>
</dbReference>
<feature type="region of interest" description="Disordered" evidence="1">
    <location>
        <begin position="565"/>
        <end position="610"/>
    </location>
</feature>
<dbReference type="GO" id="GO:0016787">
    <property type="term" value="F:hydrolase activity"/>
    <property type="evidence" value="ECO:0007669"/>
    <property type="project" value="UniProtKB-KW"/>
</dbReference>
<comment type="caution">
    <text evidence="5">The sequence shown here is derived from an EMBL/GenBank/DDBJ whole genome shotgun (WGS) entry which is preliminary data.</text>
</comment>
<dbReference type="InterPro" id="IPR012939">
    <property type="entry name" value="Glyco_hydro_92"/>
</dbReference>
<reference evidence="6" key="1">
    <citation type="journal article" date="2019" name="Int. J. Syst. Evol. Microbiol.">
        <title>The Global Catalogue of Microorganisms (GCM) 10K type strain sequencing project: providing services to taxonomists for standard genome sequencing and annotation.</title>
        <authorList>
            <consortium name="The Broad Institute Genomics Platform"/>
            <consortium name="The Broad Institute Genome Sequencing Center for Infectious Disease"/>
            <person name="Wu L."/>
            <person name="Ma J."/>
        </authorList>
    </citation>
    <scope>NUCLEOTIDE SEQUENCE [LARGE SCALE GENOMIC DNA]</scope>
    <source>
        <strain evidence="6">CCUG 58127</strain>
    </source>
</reference>
<evidence type="ECO:0000313" key="5">
    <source>
        <dbReference type="EMBL" id="MFC6704587.1"/>
    </source>
</evidence>
<feature type="domain" description="Glycosyl hydrolase family 92 N-terminal" evidence="4">
    <location>
        <begin position="49"/>
        <end position="274"/>
    </location>
</feature>
<dbReference type="Gene3D" id="3.30.2080.10">
    <property type="entry name" value="GH92 mannosidase domain"/>
    <property type="match status" value="1"/>
</dbReference>
<gene>
    <name evidence="5" type="ORF">ACFQDH_04710</name>
</gene>
<proteinExistence type="predicted"/>
<name>A0ABW2ACJ6_9MICO</name>
<dbReference type="Pfam" id="PF17678">
    <property type="entry name" value="Glyco_hydro_92N"/>
    <property type="match status" value="1"/>
</dbReference>
<accession>A0ABW2ACJ6</accession>
<evidence type="ECO:0000259" key="4">
    <source>
        <dbReference type="Pfam" id="PF17678"/>
    </source>
</evidence>
<dbReference type="InterPro" id="IPR014718">
    <property type="entry name" value="GH-type_carb-bd"/>
</dbReference>
<dbReference type="InterPro" id="IPR005887">
    <property type="entry name" value="GH92_a_mannosidase_put"/>
</dbReference>
<dbReference type="PANTHER" id="PTHR12143">
    <property type="entry name" value="PEPTIDE N-GLYCANASE PNGASE -RELATED"/>
    <property type="match status" value="1"/>
</dbReference>
<evidence type="ECO:0000313" key="6">
    <source>
        <dbReference type="Proteomes" id="UP001596298"/>
    </source>
</evidence>
<dbReference type="Gene3D" id="2.70.98.10">
    <property type="match status" value="1"/>
</dbReference>
<dbReference type="SUPFAM" id="SSF48208">
    <property type="entry name" value="Six-hairpin glycosidases"/>
    <property type="match status" value="1"/>
</dbReference>
<dbReference type="Gene3D" id="1.20.1050.60">
    <property type="entry name" value="alpha-1,2-mannosidase"/>
    <property type="match status" value="1"/>
</dbReference>
<feature type="compositionally biased region" description="Basic and acidic residues" evidence="1">
    <location>
        <begin position="569"/>
        <end position="610"/>
    </location>
</feature>
<dbReference type="InterPro" id="IPR041371">
    <property type="entry name" value="GH92_N"/>
</dbReference>
<evidence type="ECO:0000259" key="3">
    <source>
        <dbReference type="Pfam" id="PF07971"/>
    </source>
</evidence>
<dbReference type="NCBIfam" id="TIGR01180">
    <property type="entry name" value="aman2_put"/>
    <property type="match status" value="1"/>
</dbReference>
<keyword evidence="6" id="KW-1185">Reference proteome</keyword>
<feature type="domain" description="Glycosyl hydrolase family 92" evidence="3">
    <location>
        <begin position="280"/>
        <end position="545"/>
    </location>
</feature>
<feature type="region of interest" description="Disordered" evidence="1">
    <location>
        <begin position="750"/>
        <end position="833"/>
    </location>
</feature>
<dbReference type="EMBL" id="JBHSWH010000001">
    <property type="protein sequence ID" value="MFC6704587.1"/>
    <property type="molecule type" value="Genomic_DNA"/>
</dbReference>
<dbReference type="RefSeq" id="WP_382398955.1">
    <property type="nucleotide sequence ID" value="NZ_JBHSWH010000001.1"/>
</dbReference>